<dbReference type="GO" id="GO:0008761">
    <property type="term" value="F:UDP-N-acetylglucosamine 2-epimerase activity"/>
    <property type="evidence" value="ECO:0007669"/>
    <property type="project" value="UniProtKB-EC"/>
</dbReference>
<keyword evidence="1 5" id="KW-0413">Isomerase</keyword>
<dbReference type="EMBL" id="FONH01000002">
    <property type="protein sequence ID" value="SFE44590.1"/>
    <property type="molecule type" value="Genomic_DNA"/>
</dbReference>
<organism evidence="7 8">
    <name type="scientific">Dyella marensis</name>
    <dbReference type="NCBI Taxonomy" id="500610"/>
    <lineage>
        <taxon>Bacteria</taxon>
        <taxon>Pseudomonadati</taxon>
        <taxon>Pseudomonadota</taxon>
        <taxon>Gammaproteobacteria</taxon>
        <taxon>Lysobacterales</taxon>
        <taxon>Rhodanobacteraceae</taxon>
        <taxon>Dyella</taxon>
    </lineage>
</organism>
<dbReference type="CDD" id="cd03786">
    <property type="entry name" value="GTB_UDP-GlcNAc_2-Epimerase"/>
    <property type="match status" value="1"/>
</dbReference>
<feature type="domain" description="UDP-N-acetylglucosamine 2-epimerase" evidence="6">
    <location>
        <begin position="29"/>
        <end position="356"/>
    </location>
</feature>
<dbReference type="Pfam" id="PF02350">
    <property type="entry name" value="Epimerase_2"/>
    <property type="match status" value="1"/>
</dbReference>
<evidence type="ECO:0000313" key="8">
    <source>
        <dbReference type="Proteomes" id="UP000199477"/>
    </source>
</evidence>
<protein>
    <recommendedName>
        <fullName evidence="4">UDP-N-acetylglucosamine 2-epimerase (non-hydrolyzing)</fullName>
        <ecNumber evidence="4">5.1.3.14</ecNumber>
    </recommendedName>
</protein>
<keyword evidence="8" id="KW-1185">Reference proteome</keyword>
<accession>A0A1I2ANY5</accession>
<comment type="catalytic activity">
    <reaction evidence="2">
        <text>UDP-N-acetyl-alpha-D-glucosamine = UDP-N-acetyl-alpha-D-mannosamine</text>
        <dbReference type="Rhea" id="RHEA:17213"/>
        <dbReference type="ChEBI" id="CHEBI:57705"/>
        <dbReference type="ChEBI" id="CHEBI:68623"/>
        <dbReference type="EC" id="5.1.3.14"/>
    </reaction>
</comment>
<gene>
    <name evidence="7" type="ORF">SAMN02799615_01067</name>
</gene>
<dbReference type="STRING" id="500610.SAMN02799615_01067"/>
<reference evidence="8" key="1">
    <citation type="submission" date="2016-10" db="EMBL/GenBank/DDBJ databases">
        <authorList>
            <person name="Varghese N."/>
            <person name="Submissions S."/>
        </authorList>
    </citation>
    <scope>NUCLEOTIDE SEQUENCE [LARGE SCALE GENOMIC DNA]</scope>
    <source>
        <strain evidence="8">UNC178MFTsu3.1</strain>
    </source>
</reference>
<dbReference type="Gene3D" id="3.40.50.2000">
    <property type="entry name" value="Glycogen Phosphorylase B"/>
    <property type="match status" value="2"/>
</dbReference>
<name>A0A1I2ANY5_9GAMM</name>
<evidence type="ECO:0000256" key="3">
    <source>
        <dbReference type="ARBA" id="ARBA00038209"/>
    </source>
</evidence>
<evidence type="ECO:0000256" key="4">
    <source>
        <dbReference type="ARBA" id="ARBA00038858"/>
    </source>
</evidence>
<dbReference type="NCBIfam" id="TIGR00236">
    <property type="entry name" value="wecB"/>
    <property type="match status" value="1"/>
</dbReference>
<dbReference type="InterPro" id="IPR029767">
    <property type="entry name" value="WecB-like"/>
</dbReference>
<dbReference type="PANTHER" id="PTHR43174">
    <property type="entry name" value="UDP-N-ACETYLGLUCOSAMINE 2-EPIMERASE"/>
    <property type="match status" value="1"/>
</dbReference>
<comment type="similarity">
    <text evidence="3 5">Belongs to the UDP-N-acetylglucosamine 2-epimerase family.</text>
</comment>
<dbReference type="PANTHER" id="PTHR43174:SF2">
    <property type="entry name" value="UDP-N-ACETYLGLUCOSAMINE 2-EPIMERASE"/>
    <property type="match status" value="1"/>
</dbReference>
<dbReference type="SUPFAM" id="SSF53756">
    <property type="entry name" value="UDP-Glycosyltransferase/glycogen phosphorylase"/>
    <property type="match status" value="1"/>
</dbReference>
<evidence type="ECO:0000256" key="1">
    <source>
        <dbReference type="ARBA" id="ARBA00023235"/>
    </source>
</evidence>
<evidence type="ECO:0000256" key="2">
    <source>
        <dbReference type="ARBA" id="ARBA00036080"/>
    </source>
</evidence>
<dbReference type="EC" id="5.1.3.14" evidence="4"/>
<dbReference type="InterPro" id="IPR003331">
    <property type="entry name" value="UDP_GlcNAc_Epimerase_2_dom"/>
</dbReference>
<proteinExistence type="inferred from homology"/>
<sequence>MLDILIICGTRPEIIKLAPVYHALRNCGWARPVWLHTGQHGDMARQMLACFDIEPDIELSRAGDSLAQFSTRCRELLDGVMASRPWSLVMVQGDTESTFLGALAGFYHHVPVAHVEAGLRTYDLSRPFPEEGLRQMVSRIASFHFAPTARASQALQAEAVPDERVFITGNTVIDAQHWVMRHRRIKRGGTGRGHLLVTAHRRENWGSDLREICYAIADVASHHPELDILFPVHLNPTVSKPVHAILGELSNVHLSGPFDYLRMQQALIDAWLVLTDSGGLQEEAPTFGVPLLVLRTETERPEAIESGCARLAGTRRVSIVKQIEDLWEDGEAYAAMARAGNPFGDGQASDRIVDLLQGALEGGERRREAV</sequence>
<evidence type="ECO:0000259" key="6">
    <source>
        <dbReference type="Pfam" id="PF02350"/>
    </source>
</evidence>
<evidence type="ECO:0000256" key="5">
    <source>
        <dbReference type="RuleBase" id="RU003513"/>
    </source>
</evidence>
<dbReference type="Proteomes" id="UP000199477">
    <property type="component" value="Unassembled WGS sequence"/>
</dbReference>
<dbReference type="AlphaFoldDB" id="A0A1I2ANY5"/>
<dbReference type="RefSeq" id="WP_051548972.1">
    <property type="nucleotide sequence ID" value="NZ_FONH01000002.1"/>
</dbReference>
<evidence type="ECO:0000313" key="7">
    <source>
        <dbReference type="EMBL" id="SFE44590.1"/>
    </source>
</evidence>